<name>E5AWA3_MYCRK</name>
<reference key="1">
    <citation type="submission" date="2010-09" db="EMBL/GenBank/DDBJ databases">
        <title>Complete genome sequence of Burkholderia rhizoxinica, the endosymbiont of the phytopathogenic fungus Rhizopus microsporus.</title>
        <authorList>
            <person name="Lackner G."/>
            <person name="Moebius N."/>
            <person name="Partida-Martinez L.P."/>
            <person name="Hertweck C."/>
        </authorList>
    </citation>
    <scope>NUCLEOTIDE SEQUENCE</scope>
    <source>
        <strain>HKI 454</strain>
    </source>
</reference>
<evidence type="ECO:0000313" key="2">
    <source>
        <dbReference type="Proteomes" id="UP000007437"/>
    </source>
</evidence>
<dbReference type="AlphaFoldDB" id="E5AWA3"/>
<keyword evidence="1" id="KW-0614">Plasmid</keyword>
<sequence>MRVTANYSDITRLVAASVQHALDAYLDVLGLREDDRPDDEPPSPGFRI</sequence>
<protein>
    <submittedName>
        <fullName evidence="1">Uncharacterized protein</fullName>
    </submittedName>
</protein>
<accession>E5AWA3</accession>
<dbReference type="KEGG" id="brh:RBRH_03353"/>
<evidence type="ECO:0000313" key="1">
    <source>
        <dbReference type="EMBL" id="CBW77405.1"/>
    </source>
</evidence>
<geneLocation type="plasmid" evidence="1 2">
    <name>pBRH02</name>
</geneLocation>
<organism evidence="1 2">
    <name type="scientific">Mycetohabitans rhizoxinica (strain DSM 19002 / CIP 109453 / HKI 454)</name>
    <name type="common">Paraburkholderia rhizoxinica</name>
    <dbReference type="NCBI Taxonomy" id="882378"/>
    <lineage>
        <taxon>Bacteria</taxon>
        <taxon>Pseudomonadati</taxon>
        <taxon>Pseudomonadota</taxon>
        <taxon>Betaproteobacteria</taxon>
        <taxon>Burkholderiales</taxon>
        <taxon>Burkholderiaceae</taxon>
        <taxon>Mycetohabitans</taxon>
    </lineage>
</organism>
<gene>
    <name evidence="1" type="ordered locus">RBRH_03353</name>
</gene>
<reference evidence="1 2" key="2">
    <citation type="journal article" date="2011" name="J. Bacteriol.">
        <title>Complete genome sequence of Burkholderia rhizoxinica, an endosymbiont of Rhizopus microsporus.</title>
        <authorList>
            <person name="Lackner G."/>
            <person name="Moebius N."/>
            <person name="Partida-Martinez L."/>
            <person name="Hertweck C."/>
        </authorList>
    </citation>
    <scope>NUCLEOTIDE SEQUENCE [LARGE SCALE GENOMIC DNA]</scope>
    <source>
        <strain evidence="2">DSM 19002 / CIP 109453 / HKI 454</strain>
        <plasmid evidence="1 2">pBRH02</plasmid>
    </source>
</reference>
<dbReference type="HOGENOM" id="CLU_3150507_0_0_4"/>
<dbReference type="EMBL" id="FR687361">
    <property type="protein sequence ID" value="CBW77405.1"/>
    <property type="molecule type" value="Genomic_DNA"/>
</dbReference>
<proteinExistence type="predicted"/>
<dbReference type="Proteomes" id="UP000007437">
    <property type="component" value="Plasmid pBRH02"/>
</dbReference>